<evidence type="ECO:0000313" key="1">
    <source>
        <dbReference type="EMBL" id="ASV76440.1"/>
    </source>
</evidence>
<gene>
    <name evidence="1" type="ORF">THTE_3839</name>
</gene>
<dbReference type="AlphaFoldDB" id="A0A286RKG1"/>
<dbReference type="Proteomes" id="UP000215086">
    <property type="component" value="Chromosome"/>
</dbReference>
<dbReference type="EMBL" id="CP018477">
    <property type="protein sequence ID" value="ASV76440.1"/>
    <property type="molecule type" value="Genomic_DNA"/>
</dbReference>
<accession>A0A286RKG1</accession>
<name>A0A286RKG1_9BACT</name>
<organism evidence="1 2">
    <name type="scientific">Thermogutta terrifontis</name>
    <dbReference type="NCBI Taxonomy" id="1331910"/>
    <lineage>
        <taxon>Bacteria</taxon>
        <taxon>Pseudomonadati</taxon>
        <taxon>Planctomycetota</taxon>
        <taxon>Planctomycetia</taxon>
        <taxon>Pirellulales</taxon>
        <taxon>Thermoguttaceae</taxon>
        <taxon>Thermogutta</taxon>
    </lineage>
</organism>
<dbReference type="KEGG" id="ttf:THTE_3839"/>
<evidence type="ECO:0000313" key="2">
    <source>
        <dbReference type="Proteomes" id="UP000215086"/>
    </source>
</evidence>
<protein>
    <submittedName>
        <fullName evidence="1">Uncharacterized protein</fullName>
    </submittedName>
</protein>
<proteinExistence type="predicted"/>
<sequence length="42" mass="4850">MKTLSPIILFFQARAQTWAKKAHTSSFLALTPDCRHTKFRLS</sequence>
<reference evidence="1 2" key="1">
    <citation type="journal article" name="Front. Microbiol.">
        <title>Sugar Metabolism of the First Thermophilic Planctomycete Thermogutta terrifontis: Comparative Genomic and Transcriptomic Approaches.</title>
        <authorList>
            <person name="Elcheninov A.G."/>
            <person name="Menzel P."/>
            <person name="Gudbergsdottir S.R."/>
            <person name="Slesarev A.I."/>
            <person name="Kadnikov V.V."/>
            <person name="Krogh A."/>
            <person name="Bonch-Osmolovskaya E.A."/>
            <person name="Peng X."/>
            <person name="Kublanov I.V."/>
        </authorList>
    </citation>
    <scope>NUCLEOTIDE SEQUENCE [LARGE SCALE GENOMIC DNA]</scope>
    <source>
        <strain evidence="1 2">R1</strain>
    </source>
</reference>
<keyword evidence="2" id="KW-1185">Reference proteome</keyword>